<reference evidence="2 3" key="1">
    <citation type="submission" date="2014-09" db="EMBL/GenBank/DDBJ databases">
        <title>Alistipes sp. 627, sp. nov., a novel member of the family Rikenellaceae isolated from human faeces.</title>
        <authorList>
            <person name="Shkoporov A.N."/>
            <person name="Chaplin A.V."/>
            <person name="Motuzova O.V."/>
            <person name="Kafarskaia L.I."/>
            <person name="Khokhlova E.V."/>
            <person name="Efimov B.A."/>
        </authorList>
    </citation>
    <scope>NUCLEOTIDE SEQUENCE [LARGE SCALE GENOMIC DNA]</scope>
    <source>
        <strain evidence="2 3">627</strain>
    </source>
</reference>
<protein>
    <submittedName>
        <fullName evidence="2">Uncharacterized protein</fullName>
    </submittedName>
</protein>
<keyword evidence="3" id="KW-1185">Reference proteome</keyword>
<comment type="caution">
    <text evidence="2">The sequence shown here is derived from an EMBL/GenBank/DDBJ whole genome shotgun (WGS) entry which is preliminary data.</text>
</comment>
<accession>A0ABR4YIG1</accession>
<feature type="region of interest" description="Disordered" evidence="1">
    <location>
        <begin position="175"/>
        <end position="199"/>
    </location>
</feature>
<organism evidence="2 3">
    <name type="scientific">Alistipes inops</name>
    <dbReference type="NCBI Taxonomy" id="1501391"/>
    <lineage>
        <taxon>Bacteria</taxon>
        <taxon>Pseudomonadati</taxon>
        <taxon>Bacteroidota</taxon>
        <taxon>Bacteroidia</taxon>
        <taxon>Bacteroidales</taxon>
        <taxon>Rikenellaceae</taxon>
        <taxon>Alistipes</taxon>
    </lineage>
</organism>
<dbReference type="EMBL" id="JRGF01000006">
    <property type="protein sequence ID" value="KHE42052.1"/>
    <property type="molecule type" value="Genomic_DNA"/>
</dbReference>
<proteinExistence type="predicted"/>
<sequence length="695" mass="74484">MPQAELPVGRERAATRSEEAENLISTVRVLVFEEVDGRYLYRYMSEGERLQVTGSTTSFEAKLTGTDKTVKLLIAGNYGDAFANYAPAAGSDEATVRSGLGCSFAGLTGNLPMYGEVTLPNGLVPGVENRFDIRMLRAVARVDVEKELDADSRSFRIASVAVYRPNDRIQIAPNRLASADTPQVTEPSVPPGAGKSPVPVGVAAAEADPSAVGGIYVPEAAGETDAAAQLSDATCIVVGGYYDGASELSYYRIDFNPGVEGHPFGQVLRNHKYVFRIKKVTGTGWSDAASAAENRATSIVAQVEAWEDFTTEMYFDGDNYLGVSSRTLTLGYVAGKSGRVDVQATVPYTIQWLDASGVPTGTAVTGVGTTLTGNSNFTVSIGRDAGADDAVSYLLFTASQDNRTDRNVVSRLRVSGGRWTFDITVTQENPSLYKDRIIRVLSVHEIGSLGTGTPSSASGMALRRILDNTKNFSPTGTVVVGGFAFTEVSNVEMQAVSTGVLEIFNSVKRIINAQDVIYLTYNTAISDELAQAVLAWLRADTGRVLIVGTDTEATNAKLRQYLTSDGTWKYYYQNNIGGNFKRAAQTDANRRFFTTPFGQVAENAVVSRADNYAAYCSDYPSAVTPLLVSTAAGQEKTLSVGVNQTSRIVYLGDANLNQNGSLSTQANATGTVTTDFDRLTANLWAWIVEQVCQNG</sequence>
<evidence type="ECO:0000256" key="1">
    <source>
        <dbReference type="SAM" id="MobiDB-lite"/>
    </source>
</evidence>
<dbReference type="Proteomes" id="UP000030889">
    <property type="component" value="Unassembled WGS sequence"/>
</dbReference>
<name>A0ABR4YIG1_9BACT</name>
<evidence type="ECO:0000313" key="2">
    <source>
        <dbReference type="EMBL" id="KHE42052.1"/>
    </source>
</evidence>
<gene>
    <name evidence="2" type="ORF">LG35_05705</name>
</gene>
<evidence type="ECO:0000313" key="3">
    <source>
        <dbReference type="Proteomes" id="UP000030889"/>
    </source>
</evidence>